<name>A0ABN1ISY3_9FLAO</name>
<proteinExistence type="predicted"/>
<dbReference type="EMBL" id="BAAAGE010000002">
    <property type="protein sequence ID" value="GAA0720613.1"/>
    <property type="molecule type" value="Genomic_DNA"/>
</dbReference>
<sequence>MILIKTKKMRLLLITVITFFTSFISYSQDSSDIIPRDINKNEIGLNPINIIAFGALDVSYERILSSDHSIGVDVFYRFSDDIDNDDDIVDRDGIFDKKLALTGHYKYFFGRRVARGFYVEGFGMLSTGDHDNTVRVVNDQGGLIGFRNVPENYTDFALGFGVGGKFVTRNGFFIDIGFGIGRNLFNNKSPEIIVRPDLYIGYRF</sequence>
<evidence type="ECO:0000313" key="2">
    <source>
        <dbReference type="Proteomes" id="UP001501758"/>
    </source>
</evidence>
<dbReference type="Proteomes" id="UP001501758">
    <property type="component" value="Unassembled WGS sequence"/>
</dbReference>
<reference evidence="1 2" key="1">
    <citation type="journal article" date="2019" name="Int. J. Syst. Evol. Microbiol.">
        <title>The Global Catalogue of Microorganisms (GCM) 10K type strain sequencing project: providing services to taxonomists for standard genome sequencing and annotation.</title>
        <authorList>
            <consortium name="The Broad Institute Genomics Platform"/>
            <consortium name="The Broad Institute Genome Sequencing Center for Infectious Disease"/>
            <person name="Wu L."/>
            <person name="Ma J."/>
        </authorList>
    </citation>
    <scope>NUCLEOTIDE SEQUENCE [LARGE SCALE GENOMIC DNA]</scope>
    <source>
        <strain evidence="1 2">JCM 15974</strain>
    </source>
</reference>
<comment type="caution">
    <text evidence="1">The sequence shown here is derived from an EMBL/GenBank/DDBJ whole genome shotgun (WGS) entry which is preliminary data.</text>
</comment>
<evidence type="ECO:0008006" key="3">
    <source>
        <dbReference type="Google" id="ProtNLM"/>
    </source>
</evidence>
<evidence type="ECO:0000313" key="1">
    <source>
        <dbReference type="EMBL" id="GAA0720613.1"/>
    </source>
</evidence>
<organism evidence="1 2">
    <name type="scientific">Aquimarina litoralis</name>
    <dbReference type="NCBI Taxonomy" id="584605"/>
    <lineage>
        <taxon>Bacteria</taxon>
        <taxon>Pseudomonadati</taxon>
        <taxon>Bacteroidota</taxon>
        <taxon>Flavobacteriia</taxon>
        <taxon>Flavobacteriales</taxon>
        <taxon>Flavobacteriaceae</taxon>
        <taxon>Aquimarina</taxon>
    </lineage>
</organism>
<protein>
    <recommendedName>
        <fullName evidence="3">DUF3575 domain-containing protein</fullName>
    </recommendedName>
</protein>
<keyword evidence="2" id="KW-1185">Reference proteome</keyword>
<accession>A0ABN1ISY3</accession>
<gene>
    <name evidence="1" type="ORF">GCM10009430_20970</name>
</gene>